<evidence type="ECO:0000256" key="7">
    <source>
        <dbReference type="ARBA" id="ARBA00022777"/>
    </source>
</evidence>
<dbReference type="InterPro" id="IPR001048">
    <property type="entry name" value="Asp/Glu/Uridylate_kinase"/>
</dbReference>
<dbReference type="Gene3D" id="3.40.1160.10">
    <property type="entry name" value="Acetylglutamate kinase-like"/>
    <property type="match status" value="1"/>
</dbReference>
<dbReference type="EMBL" id="UOGC01000150">
    <property type="protein sequence ID" value="VAX23282.1"/>
    <property type="molecule type" value="Genomic_DNA"/>
</dbReference>
<keyword evidence="6" id="KW-0547">Nucleotide-binding</keyword>
<dbReference type="PRINTS" id="PR00474">
    <property type="entry name" value="GLU5KINASE"/>
</dbReference>
<dbReference type="InterPro" id="IPR037528">
    <property type="entry name" value="ArgB"/>
</dbReference>
<evidence type="ECO:0000256" key="2">
    <source>
        <dbReference type="ARBA" id="ARBA00013065"/>
    </source>
</evidence>
<keyword evidence="4" id="KW-0028">Amino-acid biosynthesis</keyword>
<proteinExistence type="inferred from homology"/>
<accession>A0A3B1C5A1</accession>
<gene>
    <name evidence="10" type="ORF">MNBD_NITROSPINAE01-1133</name>
</gene>
<evidence type="ECO:0000256" key="8">
    <source>
        <dbReference type="ARBA" id="ARBA00022840"/>
    </source>
</evidence>
<evidence type="ECO:0000256" key="4">
    <source>
        <dbReference type="ARBA" id="ARBA00022605"/>
    </source>
</evidence>
<name>A0A3B1C5A1_9ZZZZ</name>
<dbReference type="FunFam" id="3.40.1160.10:FF:000004">
    <property type="entry name" value="Acetylglutamate kinase"/>
    <property type="match status" value="1"/>
</dbReference>
<dbReference type="NCBIfam" id="TIGR00761">
    <property type="entry name" value="argB"/>
    <property type="match status" value="1"/>
</dbReference>
<dbReference type="HAMAP" id="MF_00082">
    <property type="entry name" value="ArgB"/>
    <property type="match status" value="1"/>
</dbReference>
<protein>
    <recommendedName>
        <fullName evidence="2">acetylglutamate kinase</fullName>
        <ecNumber evidence="2">2.7.2.8</ecNumber>
    </recommendedName>
</protein>
<evidence type="ECO:0000259" key="9">
    <source>
        <dbReference type="Pfam" id="PF00696"/>
    </source>
</evidence>
<keyword evidence="3" id="KW-0055">Arginine biosynthesis</keyword>
<evidence type="ECO:0000256" key="5">
    <source>
        <dbReference type="ARBA" id="ARBA00022679"/>
    </source>
</evidence>
<dbReference type="CDD" id="cd04250">
    <property type="entry name" value="AAK_NAGK-C"/>
    <property type="match status" value="1"/>
</dbReference>
<dbReference type="GO" id="GO:0006526">
    <property type="term" value="P:L-arginine biosynthetic process"/>
    <property type="evidence" value="ECO:0007669"/>
    <property type="project" value="UniProtKB-KW"/>
</dbReference>
<dbReference type="PANTHER" id="PTHR23342">
    <property type="entry name" value="N-ACETYLGLUTAMATE SYNTHASE"/>
    <property type="match status" value="1"/>
</dbReference>
<comment type="pathway">
    <text evidence="1">Amino-acid biosynthesis; L-arginine biosynthesis; N(2)-acetyl-L-ornithine from L-glutamate: step 2/4.</text>
</comment>
<dbReference type="InterPro" id="IPR036393">
    <property type="entry name" value="AceGlu_kinase-like_sf"/>
</dbReference>
<keyword evidence="7 10" id="KW-0418">Kinase</keyword>
<dbReference type="PANTHER" id="PTHR23342:SF0">
    <property type="entry name" value="N-ACETYLGLUTAMATE SYNTHASE, MITOCHONDRIAL"/>
    <property type="match status" value="1"/>
</dbReference>
<evidence type="ECO:0000256" key="1">
    <source>
        <dbReference type="ARBA" id="ARBA00004828"/>
    </source>
</evidence>
<dbReference type="PIRSF" id="PIRSF000728">
    <property type="entry name" value="NAGK"/>
    <property type="match status" value="1"/>
</dbReference>
<dbReference type="GO" id="GO:0003991">
    <property type="term" value="F:acetylglutamate kinase activity"/>
    <property type="evidence" value="ECO:0007669"/>
    <property type="project" value="UniProtKB-EC"/>
</dbReference>
<feature type="domain" description="Aspartate/glutamate/uridylate kinase" evidence="9">
    <location>
        <begin position="30"/>
        <end position="276"/>
    </location>
</feature>
<evidence type="ECO:0000256" key="3">
    <source>
        <dbReference type="ARBA" id="ARBA00022571"/>
    </source>
</evidence>
<dbReference type="GO" id="GO:0005524">
    <property type="term" value="F:ATP binding"/>
    <property type="evidence" value="ECO:0007669"/>
    <property type="project" value="UniProtKB-KW"/>
</dbReference>
<keyword evidence="5 10" id="KW-0808">Transferase</keyword>
<dbReference type="InterPro" id="IPR001057">
    <property type="entry name" value="Glu/AcGlu_kinase"/>
</dbReference>
<evidence type="ECO:0000313" key="10">
    <source>
        <dbReference type="EMBL" id="VAX23282.1"/>
    </source>
</evidence>
<dbReference type="InterPro" id="IPR004662">
    <property type="entry name" value="AcgluKinase_fam"/>
</dbReference>
<reference evidence="10" key="1">
    <citation type="submission" date="2018-06" db="EMBL/GenBank/DDBJ databases">
        <authorList>
            <person name="Zhirakovskaya E."/>
        </authorList>
    </citation>
    <scope>NUCLEOTIDE SEQUENCE</scope>
</reference>
<dbReference type="GO" id="GO:0005737">
    <property type="term" value="C:cytoplasm"/>
    <property type="evidence" value="ECO:0007669"/>
    <property type="project" value="InterPro"/>
</dbReference>
<dbReference type="Pfam" id="PF00696">
    <property type="entry name" value="AA_kinase"/>
    <property type="match status" value="1"/>
</dbReference>
<evidence type="ECO:0000256" key="6">
    <source>
        <dbReference type="ARBA" id="ARBA00022741"/>
    </source>
</evidence>
<organism evidence="10">
    <name type="scientific">hydrothermal vent metagenome</name>
    <dbReference type="NCBI Taxonomy" id="652676"/>
    <lineage>
        <taxon>unclassified sequences</taxon>
        <taxon>metagenomes</taxon>
        <taxon>ecological metagenomes</taxon>
    </lineage>
</organism>
<dbReference type="AlphaFoldDB" id="A0A3B1C5A1"/>
<keyword evidence="8" id="KW-0067">ATP-binding</keyword>
<dbReference type="EC" id="2.7.2.8" evidence="2"/>
<dbReference type="InterPro" id="IPR041727">
    <property type="entry name" value="NAGK-C"/>
</dbReference>
<dbReference type="SUPFAM" id="SSF53633">
    <property type="entry name" value="Carbamate kinase-like"/>
    <property type="match status" value="1"/>
</dbReference>
<sequence length="300" mass="31239">MEDGSILEQLVGKADALVEALPYMRVFKGKTIVIKYGGSAMTSHDLKNDFAKDIVLLKHIGINPVVVHGGGPQIGQILKQMNIETDFVQGMRVTDSVTIDVVEMVLAGKVNKEIVGLLNSHGGKAVGLSGKDGNLIQAEKMMVERVGPAVERPEIIDIGMVGKVAKVDVSVLNTLDNGGFIPVIAPVGAGKDGETYNINADFVAGAVAGALNASKLVLLTDEVGILDSGKRLIASLTEKEAGELVNSGVIAGGMLPKTKACFSALGAGVKKAHIIDGRVKHSVLLEIFTDKGVGTEILAG</sequence>